<feature type="domain" description="Smf/DprA SLOG" evidence="2">
    <location>
        <begin position="70"/>
        <end position="278"/>
    </location>
</feature>
<dbReference type="InterPro" id="IPR003488">
    <property type="entry name" value="DprA"/>
</dbReference>
<dbReference type="GO" id="GO:0009294">
    <property type="term" value="P:DNA-mediated transformation"/>
    <property type="evidence" value="ECO:0007669"/>
    <property type="project" value="InterPro"/>
</dbReference>
<gene>
    <name evidence="3" type="primary">dprA</name>
    <name evidence="3" type="ORF">G7057_10745</name>
</gene>
<comment type="similarity">
    <text evidence="1">Belongs to the DprA/Smf family.</text>
</comment>
<protein>
    <submittedName>
        <fullName evidence="3">DNA-protecting protein DprA</fullName>
    </submittedName>
</protein>
<dbReference type="RefSeq" id="WP_166163660.1">
    <property type="nucleotide sequence ID" value="NZ_CP049740.1"/>
</dbReference>
<proteinExistence type="inferred from homology"/>
<dbReference type="Proteomes" id="UP000501451">
    <property type="component" value="Chromosome"/>
</dbReference>
<keyword evidence="4" id="KW-1185">Reference proteome</keyword>
<evidence type="ECO:0000313" key="3">
    <source>
        <dbReference type="EMBL" id="QII82873.1"/>
    </source>
</evidence>
<dbReference type="AlphaFoldDB" id="A0A6G7KC82"/>
<dbReference type="PANTHER" id="PTHR43022">
    <property type="entry name" value="PROTEIN SMF"/>
    <property type="match status" value="1"/>
</dbReference>
<dbReference type="Pfam" id="PF02481">
    <property type="entry name" value="DNA_processg_A"/>
    <property type="match status" value="1"/>
</dbReference>
<evidence type="ECO:0000256" key="1">
    <source>
        <dbReference type="ARBA" id="ARBA00006525"/>
    </source>
</evidence>
<dbReference type="NCBIfam" id="TIGR00732">
    <property type="entry name" value="dprA"/>
    <property type="match status" value="1"/>
</dbReference>
<accession>A0A6G7KC82</accession>
<sequence length="284" mass="31502">MLKSDLRDLLIQLAIMGELSAKEMNVIANTTDEGERHYLLQVMDSRIVGGKCDTAYEKVLKDYQSANIQFSTIIDEDYPPSLKEIHSPPVVLFYKGDWKLTKRRRLAIVGSRRASAYGEQVLAVLLPALVSKNVTIVSGLAAGIDQYAHQQTIRLKGDTIAVIGTGLDVYYPSQNQHLQQHMLDKQLVISEYPLGKKPHRSHFPMRNRIIAGLCQGTLVVEAKERSGSLITANLALQENREVFAVPGSILTAASSGTNHLIRSGAKLVMTADDILEEMTHLWQL</sequence>
<dbReference type="PANTHER" id="PTHR43022:SF1">
    <property type="entry name" value="PROTEIN SMF"/>
    <property type="match status" value="1"/>
</dbReference>
<dbReference type="KEGG" id="jar:G7057_10745"/>
<evidence type="ECO:0000313" key="4">
    <source>
        <dbReference type="Proteomes" id="UP000501451"/>
    </source>
</evidence>
<reference evidence="3 4" key="1">
    <citation type="journal article" date="2017" name="Int. J. Syst. Evol. Microbiol.">
        <title>Jeotgalibaca porci sp. nov. and Jeotgalibaca arthritidis sp. nov., isolated from pigs, and emended description of the genus Jeotgalibaca.</title>
        <authorList>
            <person name="Zamora L."/>
            <person name="Perez-Sancho M."/>
            <person name="Dominguez L."/>
            <person name="Fernandez-Garayzabal J.F."/>
            <person name="Vela A.I."/>
        </authorList>
    </citation>
    <scope>NUCLEOTIDE SEQUENCE [LARGE SCALE GENOMIC DNA]</scope>
    <source>
        <strain evidence="3 4">CECT 9157</strain>
    </source>
</reference>
<name>A0A6G7KC82_9LACT</name>
<dbReference type="InterPro" id="IPR057666">
    <property type="entry name" value="DrpA_SLOG"/>
</dbReference>
<dbReference type="Gene3D" id="3.40.50.450">
    <property type="match status" value="1"/>
</dbReference>
<evidence type="ECO:0000259" key="2">
    <source>
        <dbReference type="Pfam" id="PF02481"/>
    </source>
</evidence>
<dbReference type="SUPFAM" id="SSF102405">
    <property type="entry name" value="MCP/YpsA-like"/>
    <property type="match status" value="1"/>
</dbReference>
<dbReference type="EMBL" id="CP049740">
    <property type="protein sequence ID" value="QII82873.1"/>
    <property type="molecule type" value="Genomic_DNA"/>
</dbReference>
<organism evidence="3 4">
    <name type="scientific">Jeotgalibaca arthritidis</name>
    <dbReference type="NCBI Taxonomy" id="1868794"/>
    <lineage>
        <taxon>Bacteria</taxon>
        <taxon>Bacillati</taxon>
        <taxon>Bacillota</taxon>
        <taxon>Bacilli</taxon>
        <taxon>Lactobacillales</taxon>
        <taxon>Carnobacteriaceae</taxon>
        <taxon>Jeotgalibaca</taxon>
    </lineage>
</organism>